<name>A0ABQ2X360_9ACTN</name>
<comment type="caution">
    <text evidence="2">The sequence shown here is derived from an EMBL/GenBank/DDBJ whole genome shotgun (WGS) entry which is preliminary data.</text>
</comment>
<dbReference type="InterPro" id="IPR025637">
    <property type="entry name" value="DUF4333"/>
</dbReference>
<protein>
    <recommendedName>
        <fullName evidence="1">DUF4333 domain-containing protein</fullName>
    </recommendedName>
</protein>
<evidence type="ECO:0000313" key="3">
    <source>
        <dbReference type="Proteomes" id="UP000617743"/>
    </source>
</evidence>
<dbReference type="Pfam" id="PF14230">
    <property type="entry name" value="DUF4333"/>
    <property type="match status" value="1"/>
</dbReference>
<organism evidence="2 3">
    <name type="scientific">Streptomyces lomondensis</name>
    <dbReference type="NCBI Taxonomy" id="68229"/>
    <lineage>
        <taxon>Bacteria</taxon>
        <taxon>Bacillati</taxon>
        <taxon>Actinomycetota</taxon>
        <taxon>Actinomycetes</taxon>
        <taxon>Kitasatosporales</taxon>
        <taxon>Streptomycetaceae</taxon>
        <taxon>Streptomyces</taxon>
    </lineage>
</organism>
<feature type="domain" description="DUF4333" evidence="1">
    <location>
        <begin position="70"/>
        <end position="113"/>
    </location>
</feature>
<keyword evidence="3" id="KW-1185">Reference proteome</keyword>
<sequence>MQRDKFLVSVVGGAVALVAVGAVGTHLLAGAESTSELDRYTSVTVDGHRALAANVVAGRTEGRYHALPWVGKEVSHVSCPRGLKAVAGAMITCTGEGGDGRAVDIPVRVVKADSHSVTWKFER</sequence>
<gene>
    <name evidence="2" type="ORF">GCM10010383_27630</name>
</gene>
<evidence type="ECO:0000259" key="1">
    <source>
        <dbReference type="Pfam" id="PF14230"/>
    </source>
</evidence>
<accession>A0ABQ2X360</accession>
<dbReference type="RefSeq" id="WP_190050477.1">
    <property type="nucleotide sequence ID" value="NZ_BMWC01000003.1"/>
</dbReference>
<evidence type="ECO:0000313" key="2">
    <source>
        <dbReference type="EMBL" id="GGW96378.1"/>
    </source>
</evidence>
<dbReference type="EMBL" id="BMWC01000003">
    <property type="protein sequence ID" value="GGW96378.1"/>
    <property type="molecule type" value="Genomic_DNA"/>
</dbReference>
<proteinExistence type="predicted"/>
<dbReference type="Proteomes" id="UP000617743">
    <property type="component" value="Unassembled WGS sequence"/>
</dbReference>
<reference evidence="3" key="1">
    <citation type="journal article" date="2019" name="Int. J. Syst. Evol. Microbiol.">
        <title>The Global Catalogue of Microorganisms (GCM) 10K type strain sequencing project: providing services to taxonomists for standard genome sequencing and annotation.</title>
        <authorList>
            <consortium name="The Broad Institute Genomics Platform"/>
            <consortium name="The Broad Institute Genome Sequencing Center for Infectious Disease"/>
            <person name="Wu L."/>
            <person name="Ma J."/>
        </authorList>
    </citation>
    <scope>NUCLEOTIDE SEQUENCE [LARGE SCALE GENOMIC DNA]</scope>
    <source>
        <strain evidence="3">JCM 4866</strain>
    </source>
</reference>